<evidence type="ECO:0000313" key="2">
    <source>
        <dbReference type="Proteomes" id="UP000325141"/>
    </source>
</evidence>
<dbReference type="AlphaFoldDB" id="A0A5M6CEZ8"/>
<comment type="caution">
    <text evidence="1">The sequence shown here is derived from an EMBL/GenBank/DDBJ whole genome shotgun (WGS) entry which is preliminary data.</text>
</comment>
<accession>A0A5M6CEZ8</accession>
<organism evidence="1 2">
    <name type="scientific">Paenimyroides baculatum</name>
    <dbReference type="NCBI Taxonomy" id="2608000"/>
    <lineage>
        <taxon>Bacteria</taxon>
        <taxon>Pseudomonadati</taxon>
        <taxon>Bacteroidota</taxon>
        <taxon>Flavobacteriia</taxon>
        <taxon>Flavobacteriales</taxon>
        <taxon>Flavobacteriaceae</taxon>
        <taxon>Paenimyroides</taxon>
    </lineage>
</organism>
<dbReference type="EMBL" id="VWSG01000013">
    <property type="protein sequence ID" value="KAA5532015.1"/>
    <property type="molecule type" value="Genomic_DNA"/>
</dbReference>
<dbReference type="Proteomes" id="UP000325141">
    <property type="component" value="Unassembled WGS sequence"/>
</dbReference>
<proteinExistence type="predicted"/>
<reference evidence="1 2" key="1">
    <citation type="submission" date="2019-09" db="EMBL/GenBank/DDBJ databases">
        <title>Genome sequence and assembly of Flavobacterium sp.</title>
        <authorList>
            <person name="Chhetri G."/>
        </authorList>
    </citation>
    <scope>NUCLEOTIDE SEQUENCE [LARGE SCALE GENOMIC DNA]</scope>
    <source>
        <strain evidence="1 2">SNL9</strain>
    </source>
</reference>
<dbReference type="RefSeq" id="WP_150014383.1">
    <property type="nucleotide sequence ID" value="NZ_VWSG01000013.1"/>
</dbReference>
<protein>
    <submittedName>
        <fullName evidence="1">Uncharacterized protein</fullName>
    </submittedName>
</protein>
<keyword evidence="2" id="KW-1185">Reference proteome</keyword>
<sequence>MALNKNLPLKFFQKREKDESGTEGSGSGVMPKWIKTDNVKEKSIYFRQVLSLVEPLIDEKVRQNNYIPTVMRLKINEDALAKRFRKEIASIFNVDKKMNLISVLDSELLLKIDNSLDLRKMITNLSKADQRILSDSIIMGIDAIENMEVYSPLIDVDFNSNSKIKVKLFDYGDNELNRILINSFENFCVNNSFQAKSTFYSADLNIYSITKVTEDTVTRLKEFDGIQFVRLQSKLDS</sequence>
<evidence type="ECO:0000313" key="1">
    <source>
        <dbReference type="EMBL" id="KAA5532015.1"/>
    </source>
</evidence>
<gene>
    <name evidence="1" type="ORF">F0460_14195</name>
</gene>
<name>A0A5M6CEZ8_9FLAO</name>